<dbReference type="Proteomes" id="UP000593932">
    <property type="component" value="Chromosome"/>
</dbReference>
<dbReference type="CDD" id="cd16326">
    <property type="entry name" value="LolB"/>
    <property type="match status" value="1"/>
</dbReference>
<gene>
    <name evidence="13 15" type="primary">lolB</name>
    <name evidence="15" type="ORF">INQ42_02435</name>
</gene>
<evidence type="ECO:0000313" key="15">
    <source>
        <dbReference type="EMBL" id="QOW22480.1"/>
    </source>
</evidence>
<keyword evidence="10 13" id="KW-0143">Chaperone</keyword>
<evidence type="ECO:0000256" key="2">
    <source>
        <dbReference type="ARBA" id="ARBA00009696"/>
    </source>
</evidence>
<dbReference type="Gene3D" id="2.50.20.10">
    <property type="entry name" value="Lipoprotein localisation LolA/LolB/LppX"/>
    <property type="match status" value="1"/>
</dbReference>
<dbReference type="SUPFAM" id="SSF89392">
    <property type="entry name" value="Prokaryotic lipoproteins and lipoprotein localization factors"/>
    <property type="match status" value="1"/>
</dbReference>
<evidence type="ECO:0000256" key="6">
    <source>
        <dbReference type="ARBA" id="ARBA00022729"/>
    </source>
</evidence>
<dbReference type="NCBIfam" id="TIGR00548">
    <property type="entry name" value="lolB"/>
    <property type="match status" value="1"/>
</dbReference>
<keyword evidence="6 13" id="KW-0732">Signal</keyword>
<reference evidence="15 16" key="1">
    <citation type="submission" date="2020-10" db="EMBL/GenBank/DDBJ databases">
        <title>complete genome sequencing of Lysobacter sp. H23M41.</title>
        <authorList>
            <person name="Bae J.-W."/>
            <person name="Lee S.-Y."/>
        </authorList>
    </citation>
    <scope>NUCLEOTIDE SEQUENCE [LARGE SCALE GENOMIC DNA]</scope>
    <source>
        <strain evidence="15 16">H23M41</strain>
    </source>
</reference>
<evidence type="ECO:0000256" key="14">
    <source>
        <dbReference type="SAM" id="SignalP"/>
    </source>
</evidence>
<evidence type="ECO:0000256" key="10">
    <source>
        <dbReference type="ARBA" id="ARBA00023186"/>
    </source>
</evidence>
<dbReference type="EMBL" id="CP063657">
    <property type="protein sequence ID" value="QOW22480.1"/>
    <property type="molecule type" value="Genomic_DNA"/>
</dbReference>
<feature type="signal peptide" evidence="14">
    <location>
        <begin position="1"/>
        <end position="22"/>
    </location>
</feature>
<dbReference type="PROSITE" id="PS51257">
    <property type="entry name" value="PROKAR_LIPOPROTEIN"/>
    <property type="match status" value="1"/>
</dbReference>
<evidence type="ECO:0000256" key="5">
    <source>
        <dbReference type="ARBA" id="ARBA00022448"/>
    </source>
</evidence>
<name>A0A7S6ULH9_9GAMM</name>
<keyword evidence="8 13" id="KW-0472">Membrane</keyword>
<evidence type="ECO:0000256" key="7">
    <source>
        <dbReference type="ARBA" id="ARBA00022927"/>
    </source>
</evidence>
<evidence type="ECO:0000256" key="9">
    <source>
        <dbReference type="ARBA" id="ARBA00023139"/>
    </source>
</evidence>
<evidence type="ECO:0000256" key="13">
    <source>
        <dbReference type="HAMAP-Rule" id="MF_00233"/>
    </source>
</evidence>
<accession>A0A7S6ULH9</accession>
<evidence type="ECO:0000256" key="8">
    <source>
        <dbReference type="ARBA" id="ARBA00023136"/>
    </source>
</evidence>
<keyword evidence="5 13" id="KW-0813">Transport</keyword>
<dbReference type="HAMAP" id="MF_00233">
    <property type="entry name" value="LolB"/>
    <property type="match status" value="1"/>
</dbReference>
<evidence type="ECO:0000256" key="1">
    <source>
        <dbReference type="ARBA" id="ARBA00004459"/>
    </source>
</evidence>
<comment type="subcellular location">
    <subcellularLocation>
        <location evidence="1 13">Cell outer membrane</location>
        <topology evidence="1 13">Lipid-anchor</topology>
    </subcellularLocation>
</comment>
<dbReference type="InterPro" id="IPR004565">
    <property type="entry name" value="OM_lipoprot_LolB"/>
</dbReference>
<proteinExistence type="inferred from homology"/>
<comment type="function">
    <text evidence="13">Plays a critical role in the incorporation of lipoproteins in the outer membrane after they are released by the LolA protein.</text>
</comment>
<organism evidence="15 16">
    <name type="scientific">Novilysobacter avium</name>
    <dbReference type="NCBI Taxonomy" id="2781023"/>
    <lineage>
        <taxon>Bacteria</taxon>
        <taxon>Pseudomonadati</taxon>
        <taxon>Pseudomonadota</taxon>
        <taxon>Gammaproteobacteria</taxon>
        <taxon>Lysobacterales</taxon>
        <taxon>Lysobacteraceae</taxon>
        <taxon>Novilysobacter</taxon>
    </lineage>
</organism>
<evidence type="ECO:0000256" key="4">
    <source>
        <dbReference type="ARBA" id="ARBA00016202"/>
    </source>
</evidence>
<keyword evidence="9 13" id="KW-0564">Palmitate</keyword>
<feature type="chain" id="PRO_5045821348" description="Outer-membrane lipoprotein LolB" evidence="14">
    <location>
        <begin position="23"/>
        <end position="218"/>
    </location>
</feature>
<keyword evidence="12 13" id="KW-0449">Lipoprotein</keyword>
<comment type="subunit">
    <text evidence="3 13">Monomer.</text>
</comment>
<sequence length="218" mass="22968">MRSFVAIPAIALGLLLAGCAGAPLRPAISAADVAAAEASQVHRESALARTPDWSMAGRVAVSNAGKGGSGRIEWRQDGPRYLITLSAPVTRQGWQLSGDADAARLEGLEGGPRSGPDARLLLLVATGWDIPVVALGDWVRGARATALAPATIEYGTDGLPRRIDQDGWTIEYRWAPDAAVDGETALPIRVDAIRGEARVKLIVDEWHAETPPGATRVQ</sequence>
<dbReference type="Pfam" id="PF03550">
    <property type="entry name" value="LolB"/>
    <property type="match status" value="1"/>
</dbReference>
<evidence type="ECO:0000256" key="11">
    <source>
        <dbReference type="ARBA" id="ARBA00023237"/>
    </source>
</evidence>
<evidence type="ECO:0000256" key="12">
    <source>
        <dbReference type="ARBA" id="ARBA00023288"/>
    </source>
</evidence>
<keyword evidence="11 13" id="KW-0998">Cell outer membrane</keyword>
<dbReference type="RefSeq" id="WP_194035008.1">
    <property type="nucleotide sequence ID" value="NZ_CP063657.1"/>
</dbReference>
<dbReference type="InterPro" id="IPR029046">
    <property type="entry name" value="LolA/LolB/LppX"/>
</dbReference>
<protein>
    <recommendedName>
        <fullName evidence="4 13">Outer-membrane lipoprotein LolB</fullName>
    </recommendedName>
</protein>
<keyword evidence="16" id="KW-1185">Reference proteome</keyword>
<keyword evidence="7 13" id="KW-0653">Protein transport</keyword>
<evidence type="ECO:0000256" key="3">
    <source>
        <dbReference type="ARBA" id="ARBA00011245"/>
    </source>
</evidence>
<comment type="similarity">
    <text evidence="2 13">Belongs to the LolB family.</text>
</comment>
<evidence type="ECO:0000313" key="16">
    <source>
        <dbReference type="Proteomes" id="UP000593932"/>
    </source>
</evidence>